<dbReference type="AlphaFoldDB" id="A0AA88YRX4"/>
<dbReference type="SUPFAM" id="SSF54211">
    <property type="entry name" value="Ribosomal protein S5 domain 2-like"/>
    <property type="match status" value="1"/>
</dbReference>
<gene>
    <name evidence="3" type="ORF">FSP39_019135</name>
</gene>
<organism evidence="3 4">
    <name type="scientific">Pinctada imbricata</name>
    <name type="common">Atlantic pearl-oyster</name>
    <name type="synonym">Pinctada martensii</name>
    <dbReference type="NCBI Taxonomy" id="66713"/>
    <lineage>
        <taxon>Eukaryota</taxon>
        <taxon>Metazoa</taxon>
        <taxon>Spiralia</taxon>
        <taxon>Lophotrochozoa</taxon>
        <taxon>Mollusca</taxon>
        <taxon>Bivalvia</taxon>
        <taxon>Autobranchia</taxon>
        <taxon>Pteriomorphia</taxon>
        <taxon>Pterioida</taxon>
        <taxon>Pterioidea</taxon>
        <taxon>Pteriidae</taxon>
        <taxon>Pinctada</taxon>
    </lineage>
</organism>
<dbReference type="InterPro" id="IPR001498">
    <property type="entry name" value="Impact_N"/>
</dbReference>
<dbReference type="InterPro" id="IPR020569">
    <property type="entry name" value="UPF0029_Impact_CS"/>
</dbReference>
<dbReference type="InterPro" id="IPR020568">
    <property type="entry name" value="Ribosomal_Su5_D2-typ_SF"/>
</dbReference>
<dbReference type="GO" id="GO:0006446">
    <property type="term" value="P:regulation of translational initiation"/>
    <property type="evidence" value="ECO:0007669"/>
    <property type="project" value="TreeGrafter"/>
</dbReference>
<proteinExistence type="inferred from homology"/>
<feature type="domain" description="Impact N-terminal" evidence="2">
    <location>
        <begin position="36"/>
        <end position="130"/>
    </location>
</feature>
<comment type="similarity">
    <text evidence="1">Belongs to the IMPACT family.</text>
</comment>
<sequence>MAPRAEDVLTVDIREKDELDKMEMVNTKSLVEAGNKFKGSGMPVKCINDVRKMYKKVVSDASYAGANHNVLVYRTDEEDGFCDDSEFGAGKRLLSILRQKNVKNIAVVVSRWYGGRQIGPKRFDMMEKILFDVLNELKM</sequence>
<dbReference type="Proteomes" id="UP001186944">
    <property type="component" value="Unassembled WGS sequence"/>
</dbReference>
<dbReference type="GO" id="GO:0005737">
    <property type="term" value="C:cytoplasm"/>
    <property type="evidence" value="ECO:0007669"/>
    <property type="project" value="TreeGrafter"/>
</dbReference>
<evidence type="ECO:0000313" key="4">
    <source>
        <dbReference type="Proteomes" id="UP001186944"/>
    </source>
</evidence>
<reference evidence="3" key="1">
    <citation type="submission" date="2019-08" db="EMBL/GenBank/DDBJ databases">
        <title>The improved chromosome-level genome for the pearl oyster Pinctada fucata martensii using PacBio sequencing and Hi-C.</title>
        <authorList>
            <person name="Zheng Z."/>
        </authorList>
    </citation>
    <scope>NUCLEOTIDE SEQUENCE</scope>
    <source>
        <strain evidence="3">ZZ-2019</strain>
        <tissue evidence="3">Adductor muscle</tissue>
    </source>
</reference>
<dbReference type="PROSITE" id="PS00910">
    <property type="entry name" value="UPF0029"/>
    <property type="match status" value="1"/>
</dbReference>
<evidence type="ECO:0000259" key="2">
    <source>
        <dbReference type="Pfam" id="PF01205"/>
    </source>
</evidence>
<dbReference type="PANTHER" id="PTHR16301">
    <property type="entry name" value="IMPACT-RELATED"/>
    <property type="match status" value="1"/>
</dbReference>
<dbReference type="Gene3D" id="3.30.230.30">
    <property type="entry name" value="Impact, N-terminal domain"/>
    <property type="match status" value="1"/>
</dbReference>
<evidence type="ECO:0000256" key="1">
    <source>
        <dbReference type="ARBA" id="ARBA00007665"/>
    </source>
</evidence>
<protein>
    <recommendedName>
        <fullName evidence="2">Impact N-terminal domain-containing protein</fullName>
    </recommendedName>
</protein>
<dbReference type="InterPro" id="IPR036956">
    <property type="entry name" value="Impact_N_sf"/>
</dbReference>
<dbReference type="InterPro" id="IPR023582">
    <property type="entry name" value="Impact"/>
</dbReference>
<accession>A0AA88YRX4</accession>
<dbReference type="GO" id="GO:0140469">
    <property type="term" value="P:GCN2-mediated signaling"/>
    <property type="evidence" value="ECO:0007669"/>
    <property type="project" value="TreeGrafter"/>
</dbReference>
<dbReference type="PANTHER" id="PTHR16301:SF25">
    <property type="entry name" value="PROTEIN IMPACT"/>
    <property type="match status" value="1"/>
</dbReference>
<dbReference type="Pfam" id="PF01205">
    <property type="entry name" value="Impact_N"/>
    <property type="match status" value="1"/>
</dbReference>
<dbReference type="EMBL" id="VSWD01000003">
    <property type="protein sequence ID" value="KAK3106398.1"/>
    <property type="molecule type" value="Genomic_DNA"/>
</dbReference>
<comment type="caution">
    <text evidence="3">The sequence shown here is derived from an EMBL/GenBank/DDBJ whole genome shotgun (WGS) entry which is preliminary data.</text>
</comment>
<name>A0AA88YRX4_PINIB</name>
<keyword evidence="4" id="KW-1185">Reference proteome</keyword>
<evidence type="ECO:0000313" key="3">
    <source>
        <dbReference type="EMBL" id="KAK3106398.1"/>
    </source>
</evidence>